<dbReference type="GeneID" id="108816378"/>
<dbReference type="GO" id="GO:0046872">
    <property type="term" value="F:metal ion binding"/>
    <property type="evidence" value="ECO:0007669"/>
    <property type="project" value="UniProtKB-KW"/>
</dbReference>
<accession>A0A9W3C456</accession>
<proteinExistence type="predicted"/>
<dbReference type="Proteomes" id="UP000504610">
    <property type="component" value="Chromosome 7"/>
</dbReference>
<dbReference type="InterPro" id="IPR029063">
    <property type="entry name" value="SAM-dependent_MTases_sf"/>
</dbReference>
<dbReference type="RefSeq" id="XP_056846274.1">
    <property type="nucleotide sequence ID" value="XM_056990294.1"/>
</dbReference>
<dbReference type="PANTHER" id="PTHR31009">
    <property type="entry name" value="S-ADENOSYL-L-METHIONINE:CARBOXYL METHYLTRANSFERASE FAMILY PROTEIN"/>
    <property type="match status" value="1"/>
</dbReference>
<evidence type="ECO:0000256" key="1">
    <source>
        <dbReference type="ARBA" id="ARBA00022603"/>
    </source>
</evidence>
<dbReference type="AlphaFoldDB" id="A0A9W3C456"/>
<organism evidence="6 7">
    <name type="scientific">Raphanus sativus</name>
    <name type="common">Radish</name>
    <name type="synonym">Raphanus raphanistrum var. sativus</name>
    <dbReference type="NCBI Taxonomy" id="3726"/>
    <lineage>
        <taxon>Eukaryota</taxon>
        <taxon>Viridiplantae</taxon>
        <taxon>Streptophyta</taxon>
        <taxon>Embryophyta</taxon>
        <taxon>Tracheophyta</taxon>
        <taxon>Spermatophyta</taxon>
        <taxon>Magnoliopsida</taxon>
        <taxon>eudicotyledons</taxon>
        <taxon>Gunneridae</taxon>
        <taxon>Pentapetalae</taxon>
        <taxon>rosids</taxon>
        <taxon>malvids</taxon>
        <taxon>Brassicales</taxon>
        <taxon>Brassicaceae</taxon>
        <taxon>Brassiceae</taxon>
        <taxon>Raphanus</taxon>
    </lineage>
</organism>
<keyword evidence="1" id="KW-0489">Methyltransferase</keyword>
<dbReference type="Gene3D" id="1.10.1200.270">
    <property type="entry name" value="Methyltransferase, alpha-helical capping domain"/>
    <property type="match status" value="1"/>
</dbReference>
<evidence type="ECO:0000256" key="4">
    <source>
        <dbReference type="ARBA" id="ARBA00022723"/>
    </source>
</evidence>
<reference evidence="7" key="2">
    <citation type="submission" date="2025-08" db="UniProtKB">
        <authorList>
            <consortium name="RefSeq"/>
        </authorList>
    </citation>
    <scope>IDENTIFICATION</scope>
    <source>
        <tissue evidence="7">Leaf</tissue>
    </source>
</reference>
<dbReference type="SUPFAM" id="SSF53335">
    <property type="entry name" value="S-adenosyl-L-methionine-dependent methyltransferases"/>
    <property type="match status" value="1"/>
</dbReference>
<dbReference type="GO" id="GO:0032259">
    <property type="term" value="P:methylation"/>
    <property type="evidence" value="ECO:0007669"/>
    <property type="project" value="UniProtKB-KW"/>
</dbReference>
<sequence length="393" mass="44479">MDSIFIRTNHSSRSDCKSDDEKYSYDKETSSKYPFVSALSMSRGDGDNSYSTNSLLQKRVLSRTKTVLVENTREMLTNLDFPKCIKVADLGCSSGQNTFLAMSEIVNTIYALCKEWNKNPPEIDCCLNDLPSNDFNTTFKFITSFNKKLTREGSCFISGVPGSFYSRLFPLKSLHLVHSIYSIHFLSKVPEGLETNKMSVYITSSSPLSEYKAYLNQFQKDFKTFLRMRSEEMVSSGRMVLTLIGRNTLDDPLYRDCCHFWTLLSQSLHDLVLEGTLSDSKVSSFKMPFYDPSIEEVTDLIRKEGSFEINDLETHGFDLGHSVENCSMQSYGVKAGQKEASCIRAVTETMLVAHFGDDINIDTLFKKYALRVSQHASCKIKTSVSLVVSLIRK</sequence>
<name>A0A9W3C456_RAPSA</name>
<dbReference type="KEGG" id="rsz:108816378"/>
<keyword evidence="5" id="KW-0460">Magnesium</keyword>
<evidence type="ECO:0000256" key="5">
    <source>
        <dbReference type="ARBA" id="ARBA00022842"/>
    </source>
</evidence>
<dbReference type="GO" id="GO:0008168">
    <property type="term" value="F:methyltransferase activity"/>
    <property type="evidence" value="ECO:0007669"/>
    <property type="project" value="UniProtKB-KW"/>
</dbReference>
<keyword evidence="6" id="KW-1185">Reference proteome</keyword>
<gene>
    <name evidence="7" type="primary">LOC108816378</name>
</gene>
<evidence type="ECO:0000313" key="7">
    <source>
        <dbReference type="RefSeq" id="XP_056846274.1"/>
    </source>
</evidence>
<keyword evidence="3" id="KW-0949">S-adenosyl-L-methionine</keyword>
<keyword evidence="4" id="KW-0479">Metal-binding</keyword>
<evidence type="ECO:0000313" key="6">
    <source>
        <dbReference type="Proteomes" id="UP000504610"/>
    </source>
</evidence>
<dbReference type="InterPro" id="IPR005299">
    <property type="entry name" value="MeTrfase_7"/>
</dbReference>
<dbReference type="OrthoDB" id="1523883at2759"/>
<protein>
    <submittedName>
        <fullName evidence="7">Salicylate/benzoate carboxyl methyltransferase-like</fullName>
    </submittedName>
</protein>
<keyword evidence="2" id="KW-0808">Transferase</keyword>
<reference evidence="6" key="1">
    <citation type="journal article" date="2019" name="Database">
        <title>The radish genome database (RadishGD): an integrated information resource for radish genomics.</title>
        <authorList>
            <person name="Yu H.J."/>
            <person name="Baek S."/>
            <person name="Lee Y.J."/>
            <person name="Cho A."/>
            <person name="Mun J.H."/>
        </authorList>
    </citation>
    <scope>NUCLEOTIDE SEQUENCE [LARGE SCALE GENOMIC DNA]</scope>
    <source>
        <strain evidence="6">cv. WK10039</strain>
    </source>
</reference>
<evidence type="ECO:0000256" key="3">
    <source>
        <dbReference type="ARBA" id="ARBA00022691"/>
    </source>
</evidence>
<dbReference type="Gene3D" id="3.40.50.150">
    <property type="entry name" value="Vaccinia Virus protein VP39"/>
    <property type="match status" value="1"/>
</dbReference>
<dbReference type="Pfam" id="PF03492">
    <property type="entry name" value="Methyltransf_7"/>
    <property type="match status" value="1"/>
</dbReference>
<evidence type="ECO:0000256" key="2">
    <source>
        <dbReference type="ARBA" id="ARBA00022679"/>
    </source>
</evidence>
<dbReference type="InterPro" id="IPR042086">
    <property type="entry name" value="MeTrfase_capping"/>
</dbReference>